<accession>A0A485LSK6</accession>
<evidence type="ECO:0000256" key="2">
    <source>
        <dbReference type="SAM" id="Phobius"/>
    </source>
</evidence>
<evidence type="ECO:0000313" key="6">
    <source>
        <dbReference type="Proteomes" id="UP000332933"/>
    </source>
</evidence>
<dbReference type="AlphaFoldDB" id="A0A485LSK6"/>
<gene>
    <name evidence="5" type="primary">Aste57867_25206</name>
    <name evidence="4" type="ORF">As57867_025128</name>
    <name evidence="5" type="ORF">ASTE57867_25206</name>
</gene>
<feature type="signal peptide" evidence="3">
    <location>
        <begin position="1"/>
        <end position="23"/>
    </location>
</feature>
<keyword evidence="2" id="KW-0472">Membrane</keyword>
<dbReference type="Proteomes" id="UP000332933">
    <property type="component" value="Unassembled WGS sequence"/>
</dbReference>
<sequence length="368" mass="38455">MQSILLRLIVSVTAAVFCVSVDAQLNPDAGSTSSSSLPPTTGGCIASKLISSSEATGGVNVFSDNSCSFDAINCVASTYCRKCKQFETPISSGYPSCPQSAFPIVVGASQIRCPSYLYTDESAAGISAIYDAQCPISGGKGCFSTGLPCRRCLVNITSGQDFHPCELNPCLPSAVVNINGTVGILDIHCASSTPPLAGCISSTSCRLCWLDKNEQNAHLTSCASVLWSSPRSSPTTSPSPSTKSPPTSTTTSAAIESVRGTAIETFEEFASPATHKELVQTTGTYVALYVVLGVAGTAVVVLIAFASHRCVRLRQNQVAFASSSSVLSSIKNAPTKTKKATKKSKSPSKDRPQTARRLYDDEAFSVVV</sequence>
<feature type="compositionally biased region" description="Basic residues" evidence="1">
    <location>
        <begin position="336"/>
        <end position="346"/>
    </location>
</feature>
<feature type="transmembrane region" description="Helical" evidence="2">
    <location>
        <begin position="286"/>
        <end position="306"/>
    </location>
</feature>
<keyword evidence="3" id="KW-0732">Signal</keyword>
<name>A0A485LSK6_9STRA</name>
<proteinExistence type="predicted"/>
<keyword evidence="2" id="KW-1133">Transmembrane helix</keyword>
<evidence type="ECO:0000256" key="3">
    <source>
        <dbReference type="SAM" id="SignalP"/>
    </source>
</evidence>
<dbReference type="OrthoDB" id="67449at2759"/>
<evidence type="ECO:0000313" key="4">
    <source>
        <dbReference type="EMBL" id="KAF0682688.1"/>
    </source>
</evidence>
<reference evidence="4" key="2">
    <citation type="submission" date="2019-06" db="EMBL/GenBank/DDBJ databases">
        <title>Genomics analysis of Aphanomyces spp. identifies a new class of oomycete effector associated with host adaptation.</title>
        <authorList>
            <person name="Gaulin E."/>
        </authorList>
    </citation>
    <scope>NUCLEOTIDE SEQUENCE</scope>
    <source>
        <strain evidence="4">CBS 578.67</strain>
    </source>
</reference>
<dbReference type="EMBL" id="CAADRA010007528">
    <property type="protein sequence ID" value="VFU01833.1"/>
    <property type="molecule type" value="Genomic_DNA"/>
</dbReference>
<feature type="chain" id="PRO_5036116661" evidence="3">
    <location>
        <begin position="24"/>
        <end position="368"/>
    </location>
</feature>
<dbReference type="EMBL" id="VJMH01007502">
    <property type="protein sequence ID" value="KAF0682688.1"/>
    <property type="molecule type" value="Genomic_DNA"/>
</dbReference>
<feature type="compositionally biased region" description="Low complexity" evidence="1">
    <location>
        <begin position="228"/>
        <end position="252"/>
    </location>
</feature>
<keyword evidence="6" id="KW-1185">Reference proteome</keyword>
<evidence type="ECO:0000256" key="1">
    <source>
        <dbReference type="SAM" id="MobiDB-lite"/>
    </source>
</evidence>
<evidence type="ECO:0000313" key="5">
    <source>
        <dbReference type="EMBL" id="VFU01833.1"/>
    </source>
</evidence>
<organism evidence="5 6">
    <name type="scientific">Aphanomyces stellatus</name>
    <dbReference type="NCBI Taxonomy" id="120398"/>
    <lineage>
        <taxon>Eukaryota</taxon>
        <taxon>Sar</taxon>
        <taxon>Stramenopiles</taxon>
        <taxon>Oomycota</taxon>
        <taxon>Saprolegniomycetes</taxon>
        <taxon>Saprolegniales</taxon>
        <taxon>Verrucalvaceae</taxon>
        <taxon>Aphanomyces</taxon>
    </lineage>
</organism>
<protein>
    <submittedName>
        <fullName evidence="5">Aste57867_25206 protein</fullName>
    </submittedName>
</protein>
<feature type="region of interest" description="Disordered" evidence="1">
    <location>
        <begin position="227"/>
        <end position="252"/>
    </location>
</feature>
<feature type="region of interest" description="Disordered" evidence="1">
    <location>
        <begin position="331"/>
        <end position="355"/>
    </location>
</feature>
<reference evidence="5 6" key="1">
    <citation type="submission" date="2019-03" db="EMBL/GenBank/DDBJ databases">
        <authorList>
            <person name="Gaulin E."/>
            <person name="Dumas B."/>
        </authorList>
    </citation>
    <scope>NUCLEOTIDE SEQUENCE [LARGE SCALE GENOMIC DNA]</scope>
    <source>
        <strain evidence="5">CBS 568.67</strain>
    </source>
</reference>
<keyword evidence="2" id="KW-0812">Transmembrane</keyword>